<gene>
    <name evidence="1" type="ORF">FRX31_016987</name>
</gene>
<dbReference type="EMBL" id="JABWDY010020054">
    <property type="protein sequence ID" value="KAF5193436.1"/>
    <property type="molecule type" value="Genomic_DNA"/>
</dbReference>
<protein>
    <submittedName>
        <fullName evidence="1">Uncharacterized protein</fullName>
    </submittedName>
</protein>
<proteinExistence type="predicted"/>
<evidence type="ECO:0000313" key="2">
    <source>
        <dbReference type="Proteomes" id="UP000554482"/>
    </source>
</evidence>
<accession>A0A7J6W7P6</accession>
<dbReference type="PANTHER" id="PTHR48235:SF1">
    <property type="entry name" value="OS01G0916700 PROTEIN"/>
    <property type="match status" value="1"/>
</dbReference>
<keyword evidence="2" id="KW-1185">Reference proteome</keyword>
<dbReference type="PANTHER" id="PTHR48235">
    <property type="entry name" value="OS01G0916700 PROTEIN"/>
    <property type="match status" value="1"/>
</dbReference>
<reference evidence="1 2" key="1">
    <citation type="submission" date="2020-06" db="EMBL/GenBank/DDBJ databases">
        <title>Transcriptomic and genomic resources for Thalictrum thalictroides and T. hernandezii: Facilitating candidate gene discovery in an emerging model plant lineage.</title>
        <authorList>
            <person name="Arias T."/>
            <person name="Riano-Pachon D.M."/>
            <person name="Di Stilio V.S."/>
        </authorList>
    </citation>
    <scope>NUCLEOTIDE SEQUENCE [LARGE SCALE GENOMIC DNA]</scope>
    <source>
        <strain evidence="2">cv. WT478/WT964</strain>
        <tissue evidence="1">Leaves</tissue>
    </source>
</reference>
<comment type="caution">
    <text evidence="1">The sequence shown here is derived from an EMBL/GenBank/DDBJ whole genome shotgun (WGS) entry which is preliminary data.</text>
</comment>
<evidence type="ECO:0000313" key="1">
    <source>
        <dbReference type="EMBL" id="KAF5193436.1"/>
    </source>
</evidence>
<dbReference type="AlphaFoldDB" id="A0A7J6W7P6"/>
<dbReference type="OrthoDB" id="1939506at2759"/>
<dbReference type="Proteomes" id="UP000554482">
    <property type="component" value="Unassembled WGS sequence"/>
</dbReference>
<organism evidence="1 2">
    <name type="scientific">Thalictrum thalictroides</name>
    <name type="common">Rue-anemone</name>
    <name type="synonym">Anemone thalictroides</name>
    <dbReference type="NCBI Taxonomy" id="46969"/>
    <lineage>
        <taxon>Eukaryota</taxon>
        <taxon>Viridiplantae</taxon>
        <taxon>Streptophyta</taxon>
        <taxon>Embryophyta</taxon>
        <taxon>Tracheophyta</taxon>
        <taxon>Spermatophyta</taxon>
        <taxon>Magnoliopsida</taxon>
        <taxon>Ranunculales</taxon>
        <taxon>Ranunculaceae</taxon>
        <taxon>Thalictroideae</taxon>
        <taxon>Thalictrum</taxon>
    </lineage>
</organism>
<name>A0A7J6W7P6_THATH</name>
<sequence>MEPSSQSHGACHHHHFRLLHCSHHHHHHHHNQHHHPLCILKPHYLLPTTHNPVFHPNLHTTLCPLRYTSPPPPIPSQAQFTIPVSTPEISNLEVLEEPQLWQEEDVDEGEEEGDEPMFVMTDEWMEFFAKSEEKRRLEKKQAKMLKKAEKMNNKEGE</sequence>